<dbReference type="Pfam" id="PF01420">
    <property type="entry name" value="Methylase_S"/>
    <property type="match status" value="2"/>
</dbReference>
<name>A0A1D8D6G9_CHLLM</name>
<evidence type="ECO:0000256" key="4">
    <source>
        <dbReference type="SAM" id="MobiDB-lite"/>
    </source>
</evidence>
<dbReference type="RefSeq" id="WP_069809620.1">
    <property type="nucleotide sequence ID" value="NZ_CP017305.1"/>
</dbReference>
<evidence type="ECO:0000256" key="3">
    <source>
        <dbReference type="ARBA" id="ARBA00023125"/>
    </source>
</evidence>
<feature type="domain" description="Type I restriction modification DNA specificity" evidence="5">
    <location>
        <begin position="7"/>
        <end position="174"/>
    </location>
</feature>
<sequence length="500" mass="56184">MDTSRMPVNWCNTTFGEICYIQNGYAFKSKDFQSEGVPIVRQSNLTGKDVDLQNAVCVPNQFLEECDRFIVRKGDILIGMSGSIGEPSVYKYDKPALQNQRTGLLRPQGDIDVSFIKFFLANAHGILLEKSKGMAIQNISAIDIQSISILLPPLNEQKRIVDKIEMLFSDLDKGEALLKQVQQQLGVYRQSVLKAAVTGELTREWREQNEHRLESGEALLRRILELRRKNWNGRGKYQEPTIIDTSALPQIPDTWVWVSIESLACDEKNAIKAGPFGSALKKEFYVGSGYKIYGQEQVISGDSQYGDYYINEEKYELLKSCAVKPFDVLISLVGTIGKVMVLPEKIEPGIINPRLIKISFDLSIYDPKFFKMYFESAFLKSMYHLDAHGATMDILNLSIIKNLPFVLCSSIEQKEIISKVDDIFSQIDALEKWCATELARSGMLRQSILKAAFSGELVPQDPRDEPASELLARIQAERASAARDGNAPKTAGRRGRKATT</sequence>
<evidence type="ECO:0000313" key="6">
    <source>
        <dbReference type="EMBL" id="AOS83758.1"/>
    </source>
</evidence>
<feature type="region of interest" description="Disordered" evidence="4">
    <location>
        <begin position="477"/>
        <end position="500"/>
    </location>
</feature>
<dbReference type="OrthoDB" id="597880at2"/>
<dbReference type="Gene3D" id="3.90.220.20">
    <property type="entry name" value="DNA methylase specificity domains"/>
    <property type="match status" value="2"/>
</dbReference>
<gene>
    <name evidence="6" type="ORF">BIU88_06090</name>
</gene>
<accession>A0A1D8D6G9</accession>
<evidence type="ECO:0000256" key="2">
    <source>
        <dbReference type="ARBA" id="ARBA00022747"/>
    </source>
</evidence>
<evidence type="ECO:0000256" key="1">
    <source>
        <dbReference type="ARBA" id="ARBA00010923"/>
    </source>
</evidence>
<evidence type="ECO:0000259" key="5">
    <source>
        <dbReference type="Pfam" id="PF01420"/>
    </source>
</evidence>
<dbReference type="AlphaFoldDB" id="A0A1D8D6G9"/>
<feature type="compositionally biased region" description="Basic residues" evidence="4">
    <location>
        <begin position="491"/>
        <end position="500"/>
    </location>
</feature>
<organism evidence="6 7">
    <name type="scientific">Chlorobaculum limnaeum</name>
    <dbReference type="NCBI Taxonomy" id="274537"/>
    <lineage>
        <taxon>Bacteria</taxon>
        <taxon>Pseudomonadati</taxon>
        <taxon>Chlorobiota</taxon>
        <taxon>Chlorobiia</taxon>
        <taxon>Chlorobiales</taxon>
        <taxon>Chlorobiaceae</taxon>
        <taxon>Chlorobaculum</taxon>
    </lineage>
</organism>
<dbReference type="EMBL" id="CP017305">
    <property type="protein sequence ID" value="AOS83758.1"/>
    <property type="molecule type" value="Genomic_DNA"/>
</dbReference>
<dbReference type="STRING" id="274537.BIU88_06090"/>
<dbReference type="KEGG" id="clz:BIU88_06090"/>
<reference evidence="6" key="1">
    <citation type="submission" date="2016-09" db="EMBL/GenBank/DDBJ databases">
        <title>Genome sequence of Chlorobaculum limnaeum.</title>
        <authorList>
            <person name="Liu Z."/>
            <person name="Tank M."/>
            <person name="Bryant D.A."/>
        </authorList>
    </citation>
    <scope>NUCLEOTIDE SEQUENCE [LARGE SCALE GENOMIC DNA]</scope>
    <source>
        <strain evidence="6">DSM 1677</strain>
    </source>
</reference>
<dbReference type="CDD" id="cd17278">
    <property type="entry name" value="RMtype1_S_LdeBORF1052P-TRD2-CR2"/>
    <property type="match status" value="1"/>
</dbReference>
<dbReference type="GO" id="GO:0003677">
    <property type="term" value="F:DNA binding"/>
    <property type="evidence" value="ECO:0007669"/>
    <property type="project" value="UniProtKB-KW"/>
</dbReference>
<keyword evidence="2" id="KW-0680">Restriction system</keyword>
<dbReference type="InterPro" id="IPR051212">
    <property type="entry name" value="Type-I_RE_S_subunit"/>
</dbReference>
<dbReference type="Proteomes" id="UP000095185">
    <property type="component" value="Chromosome"/>
</dbReference>
<dbReference type="PANTHER" id="PTHR43140">
    <property type="entry name" value="TYPE-1 RESTRICTION ENZYME ECOKI SPECIFICITY PROTEIN"/>
    <property type="match status" value="1"/>
</dbReference>
<feature type="domain" description="Type I restriction modification DNA specificity" evidence="5">
    <location>
        <begin position="282"/>
        <end position="429"/>
    </location>
</feature>
<dbReference type="SUPFAM" id="SSF116734">
    <property type="entry name" value="DNA methylase specificity domain"/>
    <property type="match status" value="2"/>
</dbReference>
<protein>
    <recommendedName>
        <fullName evidence="5">Type I restriction modification DNA specificity domain-containing protein</fullName>
    </recommendedName>
</protein>
<dbReference type="InterPro" id="IPR000055">
    <property type="entry name" value="Restrct_endonuc_typeI_TRD"/>
</dbReference>
<comment type="similarity">
    <text evidence="1">Belongs to the type-I restriction system S methylase family.</text>
</comment>
<dbReference type="InterPro" id="IPR044946">
    <property type="entry name" value="Restrct_endonuc_typeI_TRD_sf"/>
</dbReference>
<evidence type="ECO:0000313" key="7">
    <source>
        <dbReference type="Proteomes" id="UP000095185"/>
    </source>
</evidence>
<keyword evidence="3" id="KW-0238">DNA-binding</keyword>
<proteinExistence type="inferred from homology"/>
<dbReference type="REBASE" id="162009">
    <property type="entry name" value="S.Cli1677ORF6085P"/>
</dbReference>
<keyword evidence="7" id="KW-1185">Reference proteome</keyword>
<dbReference type="GO" id="GO:0009307">
    <property type="term" value="P:DNA restriction-modification system"/>
    <property type="evidence" value="ECO:0007669"/>
    <property type="project" value="UniProtKB-KW"/>
</dbReference>
<dbReference type="PANTHER" id="PTHR43140:SF1">
    <property type="entry name" value="TYPE I RESTRICTION ENZYME ECOKI SPECIFICITY SUBUNIT"/>
    <property type="match status" value="1"/>
</dbReference>